<dbReference type="SMART" id="SM00304">
    <property type="entry name" value="HAMP"/>
    <property type="match status" value="1"/>
</dbReference>
<keyword evidence="4" id="KW-0418">Kinase</keyword>
<dbReference type="GO" id="GO:0007165">
    <property type="term" value="P:signal transduction"/>
    <property type="evidence" value="ECO:0007669"/>
    <property type="project" value="InterPro"/>
</dbReference>
<dbReference type="Pfam" id="PF07228">
    <property type="entry name" value="SpoIIE"/>
    <property type="match status" value="1"/>
</dbReference>
<dbReference type="SMART" id="SM00331">
    <property type="entry name" value="PP2C_SIG"/>
    <property type="match status" value="1"/>
</dbReference>
<evidence type="ECO:0000256" key="3">
    <source>
        <dbReference type="ARBA" id="ARBA00022679"/>
    </source>
</evidence>
<evidence type="ECO:0000256" key="2">
    <source>
        <dbReference type="ARBA" id="ARBA00022553"/>
    </source>
</evidence>
<name>A0A4P6HNP4_9BACT</name>
<keyword evidence="5" id="KW-0378">Hydrolase</keyword>
<evidence type="ECO:0000256" key="1">
    <source>
        <dbReference type="ARBA" id="ARBA00004370"/>
    </source>
</evidence>
<dbReference type="PROSITE" id="PS50885">
    <property type="entry name" value="HAMP"/>
    <property type="match status" value="1"/>
</dbReference>
<keyword evidence="2" id="KW-0597">Phosphoprotein</keyword>
<keyword evidence="7" id="KW-1133">Transmembrane helix</keyword>
<dbReference type="Proteomes" id="UP000293296">
    <property type="component" value="Chromosome"/>
</dbReference>
<dbReference type="AlphaFoldDB" id="A0A4P6HNP4"/>
<evidence type="ECO:0000256" key="4">
    <source>
        <dbReference type="ARBA" id="ARBA00022777"/>
    </source>
</evidence>
<dbReference type="SUPFAM" id="SSF81606">
    <property type="entry name" value="PP2C-like"/>
    <property type="match status" value="1"/>
</dbReference>
<dbReference type="CDD" id="cd06225">
    <property type="entry name" value="HAMP"/>
    <property type="match status" value="1"/>
</dbReference>
<evidence type="ECO:0000256" key="6">
    <source>
        <dbReference type="SAM" id="Coils"/>
    </source>
</evidence>
<feature type="transmembrane region" description="Helical" evidence="7">
    <location>
        <begin position="325"/>
        <end position="346"/>
    </location>
</feature>
<evidence type="ECO:0000259" key="8">
    <source>
        <dbReference type="PROSITE" id="PS50885"/>
    </source>
</evidence>
<evidence type="ECO:0000313" key="10">
    <source>
        <dbReference type="Proteomes" id="UP000293296"/>
    </source>
</evidence>
<comment type="subcellular location">
    <subcellularLocation>
        <location evidence="1">Membrane</location>
    </subcellularLocation>
</comment>
<evidence type="ECO:0000313" key="9">
    <source>
        <dbReference type="EMBL" id="QAZ68274.1"/>
    </source>
</evidence>
<dbReference type="Pfam" id="PF00672">
    <property type="entry name" value="HAMP"/>
    <property type="match status" value="1"/>
</dbReference>
<dbReference type="OrthoDB" id="9802500at2"/>
<feature type="domain" description="HAMP" evidence="8">
    <location>
        <begin position="349"/>
        <end position="402"/>
    </location>
</feature>
<feature type="transmembrane region" description="Helical" evidence="7">
    <location>
        <begin position="15"/>
        <end position="37"/>
    </location>
</feature>
<dbReference type="RefSeq" id="WP_129353615.1">
    <property type="nucleotide sequence ID" value="NZ_CP026538.1"/>
</dbReference>
<dbReference type="InterPro" id="IPR036890">
    <property type="entry name" value="HATPase_C_sf"/>
</dbReference>
<sequence>MNIERKLPRSLKTRFAVLALGCAGLIFILIAPPIIILSRTLLFERQVSIAREHFETMLTQGDSELRAIRQHAVSLADVLEQWPPKTYENWFWFLRYGMDQLPKAETLRVLFFQGNALTPPGMPGFYIRRVGEHAFEQGVITSQLEDPLSPAQAWSGEALEKKPSEYADGFWSHPHRPPESPEKSVMTVVAPVVQAKVQEETLVGLVGIDIPTPVIRDAIALRTTPIRHMVFVVDANRRIALASIKEPGLGVTEREAFAAKTEERPTLLAGLDLLYDPEKPSGWFVAANPINGESTCFVFDNFPHTGLKFVLAIPVRDLEGGWHRLAAGIIGLGVLAMLGMALLLRWTAGLATRNLDILREGVSHLRAGNLGTILPPGVSHDETADIIEAFNSMARELETAFARAEEMARTQQRNATEMDLARRIQQASLPETIFMPGCDIFARTLPAQEIGGDFYDYFPLPGGRLAFAVGDVSGKGVSAALFAARAGQLLRSAAHSCTPGEVITHVNAQLARSNTEMMFITLFFAVWTPAASRLEWVNAGHNPPLIKRKNGVLERLDHQSGPAIGPIPGIAYECQELLFCQGDELLVYTDGITEAPDLQAEQFGDARLEHIFTTPSTTSLEVRTSAVIEAVCDWQPAGDRFDDITLLLARPLAPPTVVVVPAALTEIETVVAAVQQAARAGGMSEAAVREMALGVCEAATNIIQYALGEDMARTFTVCYGWNEEALVIRFEDDGPQFDPDSLPLADTRSPLDQRQVGGLGWFLLRKVTDVARLDRVEAVNILTLARRRDRPTLS</sequence>
<gene>
    <name evidence="9" type="ORF">C3Y92_14000</name>
</gene>
<dbReference type="EMBL" id="CP026538">
    <property type="protein sequence ID" value="QAZ68274.1"/>
    <property type="molecule type" value="Genomic_DNA"/>
</dbReference>
<dbReference type="InterPro" id="IPR003594">
    <property type="entry name" value="HATPase_dom"/>
</dbReference>
<keyword evidence="7" id="KW-0472">Membrane</keyword>
<feature type="coiled-coil region" evidence="6">
    <location>
        <begin position="387"/>
        <end position="414"/>
    </location>
</feature>
<dbReference type="Gene3D" id="3.30.565.10">
    <property type="entry name" value="Histidine kinase-like ATPase, C-terminal domain"/>
    <property type="match status" value="1"/>
</dbReference>
<organism evidence="9 10">
    <name type="scientific">Solidesulfovibrio carbinolicus</name>
    <dbReference type="NCBI Taxonomy" id="296842"/>
    <lineage>
        <taxon>Bacteria</taxon>
        <taxon>Pseudomonadati</taxon>
        <taxon>Thermodesulfobacteriota</taxon>
        <taxon>Desulfovibrionia</taxon>
        <taxon>Desulfovibrionales</taxon>
        <taxon>Desulfovibrionaceae</taxon>
        <taxon>Solidesulfovibrio</taxon>
    </lineage>
</organism>
<dbReference type="InterPro" id="IPR001932">
    <property type="entry name" value="PPM-type_phosphatase-like_dom"/>
</dbReference>
<dbReference type="InterPro" id="IPR003660">
    <property type="entry name" value="HAMP_dom"/>
</dbReference>
<evidence type="ECO:0000256" key="5">
    <source>
        <dbReference type="ARBA" id="ARBA00022801"/>
    </source>
</evidence>
<keyword evidence="6" id="KW-0175">Coiled coil</keyword>
<dbReference type="Gene3D" id="6.10.340.10">
    <property type="match status" value="1"/>
</dbReference>
<dbReference type="Gene3D" id="3.60.40.10">
    <property type="entry name" value="PPM-type phosphatase domain"/>
    <property type="match status" value="1"/>
</dbReference>
<reference evidence="9 10" key="1">
    <citation type="submission" date="2018-02" db="EMBL/GenBank/DDBJ databases">
        <title>Genome sequence of Desulfovibrio carbinolicus DSM 3852.</title>
        <authorList>
            <person name="Wilbanks E."/>
            <person name="Skennerton C.T."/>
            <person name="Orphan V.J."/>
        </authorList>
    </citation>
    <scope>NUCLEOTIDE SEQUENCE [LARGE SCALE GENOMIC DNA]</scope>
    <source>
        <strain evidence="9 10">DSM 3852</strain>
    </source>
</reference>
<dbReference type="PANTHER" id="PTHR43156:SF2">
    <property type="entry name" value="STAGE II SPORULATION PROTEIN E"/>
    <property type="match status" value="1"/>
</dbReference>
<dbReference type="CDD" id="cd16936">
    <property type="entry name" value="HATPase_RsbW-like"/>
    <property type="match status" value="1"/>
</dbReference>
<dbReference type="Pfam" id="PF13581">
    <property type="entry name" value="HATPase_c_2"/>
    <property type="match status" value="1"/>
</dbReference>
<accession>A0A4P6HNP4</accession>
<dbReference type="InterPro" id="IPR052016">
    <property type="entry name" value="Bact_Sigma-Reg"/>
</dbReference>
<evidence type="ECO:0000256" key="7">
    <source>
        <dbReference type="SAM" id="Phobius"/>
    </source>
</evidence>
<dbReference type="GO" id="GO:0016301">
    <property type="term" value="F:kinase activity"/>
    <property type="evidence" value="ECO:0007669"/>
    <property type="project" value="UniProtKB-KW"/>
</dbReference>
<dbReference type="KEGG" id="dcb:C3Y92_14000"/>
<dbReference type="GO" id="GO:0016020">
    <property type="term" value="C:membrane"/>
    <property type="evidence" value="ECO:0007669"/>
    <property type="project" value="UniProtKB-SubCell"/>
</dbReference>
<keyword evidence="7" id="KW-0812">Transmembrane</keyword>
<keyword evidence="10" id="KW-1185">Reference proteome</keyword>
<keyword evidence="3" id="KW-0808">Transferase</keyword>
<dbReference type="GO" id="GO:0016791">
    <property type="term" value="F:phosphatase activity"/>
    <property type="evidence" value="ECO:0007669"/>
    <property type="project" value="TreeGrafter"/>
</dbReference>
<protein>
    <recommendedName>
        <fullName evidence="8">HAMP domain-containing protein</fullName>
    </recommendedName>
</protein>
<proteinExistence type="predicted"/>
<dbReference type="InterPro" id="IPR036457">
    <property type="entry name" value="PPM-type-like_dom_sf"/>
</dbReference>
<dbReference type="PANTHER" id="PTHR43156">
    <property type="entry name" value="STAGE II SPORULATION PROTEIN E-RELATED"/>
    <property type="match status" value="1"/>
</dbReference>